<dbReference type="Proteomes" id="UP000650511">
    <property type="component" value="Unassembled WGS sequence"/>
</dbReference>
<reference evidence="2" key="2">
    <citation type="submission" date="2020-09" db="EMBL/GenBank/DDBJ databases">
        <authorList>
            <person name="Sun Q."/>
            <person name="Zhou Y."/>
        </authorList>
    </citation>
    <scope>NUCLEOTIDE SEQUENCE</scope>
    <source>
        <strain evidence="2">CGMCC 1.14988</strain>
    </source>
</reference>
<dbReference type="SMART" id="SM00530">
    <property type="entry name" value="HTH_XRE"/>
    <property type="match status" value="1"/>
</dbReference>
<evidence type="ECO:0000259" key="1">
    <source>
        <dbReference type="PROSITE" id="PS50943"/>
    </source>
</evidence>
<evidence type="ECO:0000313" key="3">
    <source>
        <dbReference type="Proteomes" id="UP000650511"/>
    </source>
</evidence>
<dbReference type="Gene3D" id="1.10.10.1930">
    <property type="match status" value="1"/>
</dbReference>
<dbReference type="RefSeq" id="WP_130650851.1">
    <property type="nucleotide sequence ID" value="NZ_BMHA01000002.1"/>
</dbReference>
<dbReference type="InterPro" id="IPR010982">
    <property type="entry name" value="Lambda_DNA-bd_dom_sf"/>
</dbReference>
<accession>A0A8J3ETH6</accession>
<dbReference type="CDD" id="cd16837">
    <property type="entry name" value="BldD_C_like"/>
    <property type="match status" value="1"/>
</dbReference>
<keyword evidence="3" id="KW-1185">Reference proteome</keyword>
<proteinExistence type="predicted"/>
<dbReference type="GO" id="GO:0003677">
    <property type="term" value="F:DNA binding"/>
    <property type="evidence" value="ECO:0007669"/>
    <property type="project" value="InterPro"/>
</dbReference>
<gene>
    <name evidence="2" type="ORF">GCM10011354_06570</name>
</gene>
<dbReference type="OrthoDB" id="5183072at2"/>
<dbReference type="InterPro" id="IPR037664">
    <property type="entry name" value="BldD_C"/>
</dbReference>
<dbReference type="InterPro" id="IPR001387">
    <property type="entry name" value="Cro/C1-type_HTH"/>
</dbReference>
<feature type="domain" description="HTH cro/C1-type" evidence="1">
    <location>
        <begin position="11"/>
        <end position="67"/>
    </location>
</feature>
<organism evidence="2 3">
    <name type="scientific">Egicoccus halophilus</name>
    <dbReference type="NCBI Taxonomy" id="1670830"/>
    <lineage>
        <taxon>Bacteria</taxon>
        <taxon>Bacillati</taxon>
        <taxon>Actinomycetota</taxon>
        <taxon>Nitriliruptoria</taxon>
        <taxon>Egicoccales</taxon>
        <taxon>Egicoccaceae</taxon>
        <taxon>Egicoccus</taxon>
    </lineage>
</organism>
<dbReference type="GO" id="GO:0045892">
    <property type="term" value="P:negative regulation of DNA-templated transcription"/>
    <property type="evidence" value="ECO:0007669"/>
    <property type="project" value="InterPro"/>
</dbReference>
<dbReference type="AlphaFoldDB" id="A0A8J3ETH6"/>
<comment type="caution">
    <text evidence="2">The sequence shown here is derived from an EMBL/GenBank/DDBJ whole genome shotgun (WGS) entry which is preliminary data.</text>
</comment>
<dbReference type="PROSITE" id="PS50943">
    <property type="entry name" value="HTH_CROC1"/>
    <property type="match status" value="1"/>
</dbReference>
<sequence length="153" mass="17300">MTYTHEVGERLRRVRIDRGLSLQDVERRSDGRWKAAVIGSYERGDRNITATRLLELAEFYGVAPGEILPGEAPPRHPDEAAGLVIDLERLDALGDGWQALRRYCESIQVQRGDFNRRVLSVRGDDLRALAVIQDVPPDELVERLRELGVLQDA</sequence>
<dbReference type="CDD" id="cd00093">
    <property type="entry name" value="HTH_XRE"/>
    <property type="match status" value="1"/>
</dbReference>
<reference evidence="2" key="1">
    <citation type="journal article" date="2014" name="Int. J. Syst. Evol. Microbiol.">
        <title>Complete genome sequence of Corynebacterium casei LMG S-19264T (=DSM 44701T), isolated from a smear-ripened cheese.</title>
        <authorList>
            <consortium name="US DOE Joint Genome Institute (JGI-PGF)"/>
            <person name="Walter F."/>
            <person name="Albersmeier A."/>
            <person name="Kalinowski J."/>
            <person name="Ruckert C."/>
        </authorList>
    </citation>
    <scope>NUCLEOTIDE SEQUENCE</scope>
    <source>
        <strain evidence="2">CGMCC 1.14988</strain>
    </source>
</reference>
<dbReference type="Gene3D" id="1.10.260.40">
    <property type="entry name" value="lambda repressor-like DNA-binding domains"/>
    <property type="match status" value="1"/>
</dbReference>
<protein>
    <submittedName>
        <fullName evidence="2">Transcriptional regulator</fullName>
    </submittedName>
</protein>
<dbReference type="Pfam" id="PF01381">
    <property type="entry name" value="HTH_3"/>
    <property type="match status" value="1"/>
</dbReference>
<evidence type="ECO:0000313" key="2">
    <source>
        <dbReference type="EMBL" id="GGI03942.1"/>
    </source>
</evidence>
<dbReference type="EMBL" id="BMHA01000002">
    <property type="protein sequence ID" value="GGI03942.1"/>
    <property type="molecule type" value="Genomic_DNA"/>
</dbReference>
<dbReference type="SUPFAM" id="SSF47413">
    <property type="entry name" value="lambda repressor-like DNA-binding domains"/>
    <property type="match status" value="1"/>
</dbReference>
<name>A0A8J3ETH6_9ACTN</name>
<dbReference type="InterPro" id="IPR038099">
    <property type="entry name" value="BldD-like_C_sf"/>
</dbReference>
<dbReference type="Pfam" id="PF21179">
    <property type="entry name" value="BldD-like_C"/>
    <property type="match status" value="1"/>
</dbReference>